<evidence type="ECO:0000313" key="9">
    <source>
        <dbReference type="EMBL" id="MBT9291675.1"/>
    </source>
</evidence>
<keyword evidence="4" id="KW-0547">Nucleotide-binding</keyword>
<protein>
    <submittedName>
        <fullName evidence="9">ATP-binding cassette domain-containing protein</fullName>
    </submittedName>
</protein>
<evidence type="ECO:0000256" key="7">
    <source>
        <dbReference type="ARBA" id="ARBA00023136"/>
    </source>
</evidence>
<comment type="caution">
    <text evidence="9">The sequence shown here is derived from an EMBL/GenBank/DDBJ whole genome shotgun (WGS) entry which is preliminary data.</text>
</comment>
<accession>A0A947D5Z2</accession>
<dbReference type="InterPro" id="IPR027417">
    <property type="entry name" value="P-loop_NTPase"/>
</dbReference>
<keyword evidence="3" id="KW-1003">Cell membrane</keyword>
<evidence type="ECO:0000256" key="5">
    <source>
        <dbReference type="ARBA" id="ARBA00022840"/>
    </source>
</evidence>
<feature type="domain" description="ABC transporter" evidence="8">
    <location>
        <begin position="49"/>
        <end position="274"/>
    </location>
</feature>
<dbReference type="InterPro" id="IPR003439">
    <property type="entry name" value="ABC_transporter-like_ATP-bd"/>
</dbReference>
<dbReference type="Pfam" id="PF00005">
    <property type="entry name" value="ABC_tran"/>
    <property type="match status" value="1"/>
</dbReference>
<dbReference type="PANTHER" id="PTHR42788">
    <property type="entry name" value="TAURINE IMPORT ATP-BINDING PROTEIN-RELATED"/>
    <property type="match status" value="1"/>
</dbReference>
<dbReference type="PROSITE" id="PS50893">
    <property type="entry name" value="ABC_TRANSPORTER_2"/>
    <property type="match status" value="1"/>
</dbReference>
<keyword evidence="5 9" id="KW-0067">ATP-binding</keyword>
<dbReference type="Proteomes" id="UP000766595">
    <property type="component" value="Unassembled WGS sequence"/>
</dbReference>
<dbReference type="RefSeq" id="WP_261970212.1">
    <property type="nucleotide sequence ID" value="NZ_JAHHZF010000010.1"/>
</dbReference>
<evidence type="ECO:0000256" key="3">
    <source>
        <dbReference type="ARBA" id="ARBA00022475"/>
    </source>
</evidence>
<dbReference type="InterPro" id="IPR017871">
    <property type="entry name" value="ABC_transporter-like_CS"/>
</dbReference>
<keyword evidence="6" id="KW-1278">Translocase</keyword>
<dbReference type="SUPFAM" id="SSF52540">
    <property type="entry name" value="P-loop containing nucleoside triphosphate hydrolases"/>
    <property type="match status" value="1"/>
</dbReference>
<comment type="similarity">
    <text evidence="1">Belongs to the ABC transporter superfamily.</text>
</comment>
<dbReference type="GO" id="GO:0005524">
    <property type="term" value="F:ATP binding"/>
    <property type="evidence" value="ECO:0007669"/>
    <property type="project" value="UniProtKB-KW"/>
</dbReference>
<keyword evidence="7" id="KW-0472">Membrane</keyword>
<dbReference type="AlphaFoldDB" id="A0A947D5Z2"/>
<dbReference type="PROSITE" id="PS00211">
    <property type="entry name" value="ABC_TRANSPORTER_1"/>
    <property type="match status" value="1"/>
</dbReference>
<dbReference type="GO" id="GO:0016887">
    <property type="term" value="F:ATP hydrolysis activity"/>
    <property type="evidence" value="ECO:0007669"/>
    <property type="project" value="InterPro"/>
</dbReference>
<sequence>MTRPLRQVLAETQSVPLEIGWLPETKATAPVLPPEEAPSAAPRGSGVALDLTGVGKSFGDKRVLGGVDLQVRPGEFLVVVGKSGCGKSTLLRLLVGLDQPTDGTIAIGPGRDGGKANARIVFQEPRLLPWASVIDNVAVGLSTSLSSDAARKAAETVLADVHLQGRADEWPSVLSGGQRQRVALARALVSHPDLLVLDEPLGALDALTRITMQSLIERVWHAQGFTAVLVTHDVAEAVALGDRVVVIDEGRIVLDLAIDLPRPRERGSAVLAALEGKLLDAIFGVAEVVY</sequence>
<evidence type="ECO:0000256" key="4">
    <source>
        <dbReference type="ARBA" id="ARBA00022741"/>
    </source>
</evidence>
<keyword evidence="2" id="KW-0813">Transport</keyword>
<gene>
    <name evidence="9" type="ORF">KL771_19570</name>
</gene>
<dbReference type="Gene3D" id="3.40.50.300">
    <property type="entry name" value="P-loop containing nucleotide triphosphate hydrolases"/>
    <property type="match status" value="1"/>
</dbReference>
<dbReference type="InterPro" id="IPR050166">
    <property type="entry name" value="ABC_transporter_ATP-bind"/>
</dbReference>
<dbReference type="InterPro" id="IPR003593">
    <property type="entry name" value="AAA+_ATPase"/>
</dbReference>
<dbReference type="EMBL" id="JAHHZF010000010">
    <property type="protein sequence ID" value="MBT9291675.1"/>
    <property type="molecule type" value="Genomic_DNA"/>
</dbReference>
<evidence type="ECO:0000256" key="2">
    <source>
        <dbReference type="ARBA" id="ARBA00022448"/>
    </source>
</evidence>
<evidence type="ECO:0000313" key="10">
    <source>
        <dbReference type="Proteomes" id="UP000766595"/>
    </source>
</evidence>
<evidence type="ECO:0000256" key="1">
    <source>
        <dbReference type="ARBA" id="ARBA00005417"/>
    </source>
</evidence>
<keyword evidence="10" id="KW-1185">Reference proteome</keyword>
<name>A0A947D5Z2_9HYPH</name>
<organism evidence="9 10">
    <name type="scientific">Prosthecodimorpha staleyi</name>
    <dbReference type="NCBI Taxonomy" id="2840188"/>
    <lineage>
        <taxon>Bacteria</taxon>
        <taxon>Pseudomonadati</taxon>
        <taxon>Pseudomonadota</taxon>
        <taxon>Alphaproteobacteria</taxon>
        <taxon>Hyphomicrobiales</taxon>
        <taxon>Ancalomicrobiaceae</taxon>
        <taxon>Prosthecodimorpha</taxon>
    </lineage>
</organism>
<reference evidence="9 10" key="1">
    <citation type="submission" date="2021-06" db="EMBL/GenBank/DDBJ databases">
        <authorList>
            <person name="Grouzdev D.S."/>
            <person name="Koziaeva V."/>
        </authorList>
    </citation>
    <scope>NUCLEOTIDE SEQUENCE [LARGE SCALE GENOMIC DNA]</scope>
    <source>
        <strain evidence="9 10">22</strain>
    </source>
</reference>
<evidence type="ECO:0000259" key="8">
    <source>
        <dbReference type="PROSITE" id="PS50893"/>
    </source>
</evidence>
<proteinExistence type="inferred from homology"/>
<evidence type="ECO:0000256" key="6">
    <source>
        <dbReference type="ARBA" id="ARBA00022967"/>
    </source>
</evidence>
<dbReference type="PANTHER" id="PTHR42788:SF17">
    <property type="entry name" value="ALIPHATIC SULFONATES IMPORT ATP-BINDING PROTEIN SSUB"/>
    <property type="match status" value="1"/>
</dbReference>
<dbReference type="SMART" id="SM00382">
    <property type="entry name" value="AAA"/>
    <property type="match status" value="1"/>
</dbReference>